<protein>
    <submittedName>
        <fullName evidence="1">Uncharacterized protein</fullName>
    </submittedName>
</protein>
<name>A0AB39USU2_9GAMM</name>
<dbReference type="AlphaFoldDB" id="A0AB39USU2"/>
<gene>
    <name evidence="1" type="ORF">AAIA72_10850</name>
</gene>
<dbReference type="RefSeq" id="WP_369600337.1">
    <property type="nucleotide sequence ID" value="NZ_CP154858.1"/>
</dbReference>
<reference evidence="1" key="1">
    <citation type="submission" date="2024-05" db="EMBL/GenBank/DDBJ databases">
        <title>Genome sequencing of novel strain.</title>
        <authorList>
            <person name="Ganbat D."/>
            <person name="Ganbat S."/>
            <person name="Lee S.-J."/>
        </authorList>
    </citation>
    <scope>NUCLEOTIDE SEQUENCE</scope>
    <source>
        <strain evidence="1">SMD15-11</strain>
    </source>
</reference>
<dbReference type="KEGG" id="tcd:AAIA72_10850"/>
<dbReference type="EMBL" id="CP154858">
    <property type="protein sequence ID" value="XDT71302.1"/>
    <property type="molecule type" value="Genomic_DNA"/>
</dbReference>
<sequence>MSENIIWIVLLLAALAALLLAYRFSDKAKPEEIRRRLSSLTAFEVQTRFLTPEVLAASFAFGKGELDTGSRCINTLMEPCLLYAYVDQSWVNE</sequence>
<proteinExistence type="predicted"/>
<organism evidence="1">
    <name type="scientific">Thermohahella caldifontis</name>
    <dbReference type="NCBI Taxonomy" id="3142973"/>
    <lineage>
        <taxon>Bacteria</taxon>
        <taxon>Pseudomonadati</taxon>
        <taxon>Pseudomonadota</taxon>
        <taxon>Gammaproteobacteria</taxon>
        <taxon>Oceanospirillales</taxon>
        <taxon>Hahellaceae</taxon>
        <taxon>Thermohahella</taxon>
    </lineage>
</organism>
<accession>A0AB39USU2</accession>
<evidence type="ECO:0000313" key="1">
    <source>
        <dbReference type="EMBL" id="XDT71302.1"/>
    </source>
</evidence>